<dbReference type="InterPro" id="IPR043129">
    <property type="entry name" value="ATPase_NBD"/>
</dbReference>
<accession>A0ABW6W8S2</accession>
<dbReference type="Gene3D" id="1.10.10.10">
    <property type="entry name" value="Winged helix-like DNA-binding domain superfamily/Winged helix DNA-binding domain"/>
    <property type="match status" value="1"/>
</dbReference>
<sequence length="383" mass="38899">MNANERLILAAVRDRGAMDRAALAAAAGLPKTTVAGVVARLLRDGVLAERTGAGGGRRGRRAGELTLAPRRDRIGVIAMSHGQVRAAVAGLDGAILARRDATLADARDEREIIGRGLDRLAEAAAVAGAAPSRVVIGVPAPFERGVGVLTGPAPEPLRDGDLGALIDRLHSDPSGAAGERLGVPVTAENDANLAVLGEAVFGAGRGLSAFVYVKVVEGLGAGLFLNGALYRGARGLAGEIGHVQVAEDGPWCRCGGRGCLLHRIRGSAHSYVASAYHKPVDFTDVLGLASAGEAGTRRILADVGRRVGRVLADTATMLAPEAIVVDGALGAGTDAFLAGVREMLERHTAPVVAGAVRLLGGELGDAAEILGAVALARGESIVT</sequence>
<name>A0ABW6W8S2_9ACTN</name>
<evidence type="ECO:0000313" key="3">
    <source>
        <dbReference type="Proteomes" id="UP001602245"/>
    </source>
</evidence>
<dbReference type="InterPro" id="IPR036388">
    <property type="entry name" value="WH-like_DNA-bd_sf"/>
</dbReference>
<dbReference type="EMBL" id="JBIAZU010000001">
    <property type="protein sequence ID" value="MFF5288332.1"/>
    <property type="molecule type" value="Genomic_DNA"/>
</dbReference>
<comment type="similarity">
    <text evidence="1">Belongs to the ROK (NagC/XylR) family.</text>
</comment>
<protein>
    <submittedName>
        <fullName evidence="2">ROK family protein</fullName>
    </submittedName>
</protein>
<dbReference type="PANTHER" id="PTHR18964">
    <property type="entry name" value="ROK (REPRESSOR, ORF, KINASE) FAMILY"/>
    <property type="match status" value="1"/>
</dbReference>
<proteinExistence type="inferred from homology"/>
<evidence type="ECO:0000313" key="2">
    <source>
        <dbReference type="EMBL" id="MFF5288332.1"/>
    </source>
</evidence>
<dbReference type="Pfam" id="PF00480">
    <property type="entry name" value="ROK"/>
    <property type="match status" value="1"/>
</dbReference>
<dbReference type="Proteomes" id="UP001602245">
    <property type="component" value="Unassembled WGS sequence"/>
</dbReference>
<dbReference type="RefSeq" id="WP_020511331.1">
    <property type="nucleotide sequence ID" value="NZ_JBIAZU010000001.1"/>
</dbReference>
<dbReference type="InterPro" id="IPR049874">
    <property type="entry name" value="ROK_cs"/>
</dbReference>
<dbReference type="SUPFAM" id="SSF53067">
    <property type="entry name" value="Actin-like ATPase domain"/>
    <property type="match status" value="1"/>
</dbReference>
<keyword evidence="3" id="KW-1185">Reference proteome</keyword>
<dbReference type="Gene3D" id="3.30.420.40">
    <property type="match status" value="2"/>
</dbReference>
<dbReference type="PROSITE" id="PS01125">
    <property type="entry name" value="ROK"/>
    <property type="match status" value="1"/>
</dbReference>
<evidence type="ECO:0000256" key="1">
    <source>
        <dbReference type="ARBA" id="ARBA00006479"/>
    </source>
</evidence>
<reference evidence="2 3" key="1">
    <citation type="submission" date="2024-10" db="EMBL/GenBank/DDBJ databases">
        <title>The Natural Products Discovery Center: Release of the First 8490 Sequenced Strains for Exploring Actinobacteria Biosynthetic Diversity.</title>
        <authorList>
            <person name="Kalkreuter E."/>
            <person name="Kautsar S.A."/>
            <person name="Yang D."/>
            <person name="Bader C.D."/>
            <person name="Teijaro C.N."/>
            <person name="Fluegel L."/>
            <person name="Davis C.M."/>
            <person name="Simpson J.R."/>
            <person name="Lauterbach L."/>
            <person name="Steele A.D."/>
            <person name="Gui C."/>
            <person name="Meng S."/>
            <person name="Li G."/>
            <person name="Viehrig K."/>
            <person name="Ye F."/>
            <person name="Su P."/>
            <person name="Kiefer A.F."/>
            <person name="Nichols A."/>
            <person name="Cepeda A.J."/>
            <person name="Yan W."/>
            <person name="Fan B."/>
            <person name="Jiang Y."/>
            <person name="Adhikari A."/>
            <person name="Zheng C.-J."/>
            <person name="Schuster L."/>
            <person name="Cowan T.M."/>
            <person name="Smanski M.J."/>
            <person name="Chevrette M.G."/>
            <person name="De Carvalho L.P.S."/>
            <person name="Shen B."/>
        </authorList>
    </citation>
    <scope>NUCLEOTIDE SEQUENCE [LARGE SCALE GENOMIC DNA]</scope>
    <source>
        <strain evidence="2 3">NPDC000087</strain>
    </source>
</reference>
<organism evidence="2 3">
    <name type="scientific">Paractinoplanes globisporus</name>
    <dbReference type="NCBI Taxonomy" id="113565"/>
    <lineage>
        <taxon>Bacteria</taxon>
        <taxon>Bacillati</taxon>
        <taxon>Actinomycetota</taxon>
        <taxon>Actinomycetes</taxon>
        <taxon>Micromonosporales</taxon>
        <taxon>Micromonosporaceae</taxon>
        <taxon>Paractinoplanes</taxon>
    </lineage>
</organism>
<dbReference type="InterPro" id="IPR000600">
    <property type="entry name" value="ROK"/>
</dbReference>
<gene>
    <name evidence="2" type="ORF">ACFY35_02770</name>
</gene>
<dbReference type="SUPFAM" id="SSF46785">
    <property type="entry name" value="Winged helix' DNA-binding domain"/>
    <property type="match status" value="1"/>
</dbReference>
<dbReference type="PANTHER" id="PTHR18964:SF173">
    <property type="entry name" value="GLUCOKINASE"/>
    <property type="match status" value="1"/>
</dbReference>
<dbReference type="InterPro" id="IPR036390">
    <property type="entry name" value="WH_DNA-bd_sf"/>
</dbReference>
<comment type="caution">
    <text evidence="2">The sequence shown here is derived from an EMBL/GenBank/DDBJ whole genome shotgun (WGS) entry which is preliminary data.</text>
</comment>